<dbReference type="STRING" id="1236976.JCM16418_1155"/>
<organism evidence="1 2">
    <name type="scientific">Paenibacillus pini JCM 16418</name>
    <dbReference type="NCBI Taxonomy" id="1236976"/>
    <lineage>
        <taxon>Bacteria</taxon>
        <taxon>Bacillati</taxon>
        <taxon>Bacillota</taxon>
        <taxon>Bacilli</taxon>
        <taxon>Bacillales</taxon>
        <taxon>Paenibacillaceae</taxon>
        <taxon>Paenibacillus</taxon>
    </lineage>
</organism>
<evidence type="ECO:0000313" key="1">
    <source>
        <dbReference type="EMBL" id="GAF07164.1"/>
    </source>
</evidence>
<dbReference type="AlphaFoldDB" id="W7YXP7"/>
<gene>
    <name evidence="1" type="ORF">JCM16418_1155</name>
</gene>
<keyword evidence="2" id="KW-1185">Reference proteome</keyword>
<dbReference type="OrthoDB" id="581879at2"/>
<comment type="caution">
    <text evidence="1">The sequence shown here is derived from an EMBL/GenBank/DDBJ whole genome shotgun (WGS) entry which is preliminary data.</text>
</comment>
<accession>W7YXP7</accession>
<reference evidence="1 2" key="1">
    <citation type="journal article" date="2014" name="Genome Announc.">
        <title>Draft Genome Sequence of Paenibacillus pini JCM 16418T, Isolated from the Rhizosphere of Pine Tree.</title>
        <authorList>
            <person name="Yuki M."/>
            <person name="Oshima K."/>
            <person name="Suda W."/>
            <person name="Oshida Y."/>
            <person name="Kitamura K."/>
            <person name="Iida Y."/>
            <person name="Hattori M."/>
            <person name="Ohkuma M."/>
        </authorList>
    </citation>
    <scope>NUCLEOTIDE SEQUENCE [LARGE SCALE GENOMIC DNA]</scope>
    <source>
        <strain evidence="1 2">JCM 16418</strain>
    </source>
</reference>
<dbReference type="Proteomes" id="UP000019364">
    <property type="component" value="Unassembled WGS sequence"/>
</dbReference>
<sequence length="138" mass="15807">MLAILFTAQPKGIALSDSQEQHAMKTNLSNLTTVYQTAMGEIPRNEEDLERWLPVIWAIDQFGYLLYSYTKVANRPELTDQELSKVLLIFEKMAQSADQQRNVLVYDIPSLILLPKVSQELWSLQNTLENSIVLNSQH</sequence>
<proteinExistence type="predicted"/>
<evidence type="ECO:0000313" key="2">
    <source>
        <dbReference type="Proteomes" id="UP000019364"/>
    </source>
</evidence>
<name>W7YXP7_9BACL</name>
<protein>
    <submittedName>
        <fullName evidence="1">Uncharacterized protein</fullName>
    </submittedName>
</protein>
<dbReference type="EMBL" id="BAVZ01000002">
    <property type="protein sequence ID" value="GAF07164.1"/>
    <property type="molecule type" value="Genomic_DNA"/>
</dbReference>